<evidence type="ECO:0000259" key="7">
    <source>
        <dbReference type="PROSITE" id="PS51918"/>
    </source>
</evidence>
<keyword evidence="8" id="KW-0670">Pyruvate</keyword>
<evidence type="ECO:0000256" key="2">
    <source>
        <dbReference type="ARBA" id="ARBA00022485"/>
    </source>
</evidence>
<keyword evidence="3" id="KW-0949">S-adenosyl-L-methionine</keyword>
<dbReference type="Pfam" id="PF04055">
    <property type="entry name" value="Radical_SAM"/>
    <property type="match status" value="1"/>
</dbReference>
<reference evidence="8 9" key="1">
    <citation type="submission" date="2017-05" db="EMBL/GenBank/DDBJ databases">
        <authorList>
            <person name="Varghese N."/>
            <person name="Submissions S."/>
        </authorList>
    </citation>
    <scope>NUCLEOTIDE SEQUENCE [LARGE SCALE GENOMIC DNA]</scope>
    <source>
        <strain evidence="8 9">MACB1020</strain>
    </source>
</reference>
<dbReference type="InterPro" id="IPR058240">
    <property type="entry name" value="rSAM_sf"/>
</dbReference>
<dbReference type="PANTHER" id="PTHR30352:SF5">
    <property type="entry name" value="PYRUVATE FORMATE-LYASE 1-ACTIVATING ENZYME"/>
    <property type="match status" value="1"/>
</dbReference>
<gene>
    <name evidence="8" type="ORF">SAMN05216240_0524</name>
</gene>
<dbReference type="Gene3D" id="3.20.20.70">
    <property type="entry name" value="Aldolase class I"/>
    <property type="match status" value="1"/>
</dbReference>
<dbReference type="GO" id="GO:0016829">
    <property type="term" value="F:lyase activity"/>
    <property type="evidence" value="ECO:0007669"/>
    <property type="project" value="UniProtKB-KW"/>
</dbReference>
<evidence type="ECO:0000256" key="3">
    <source>
        <dbReference type="ARBA" id="ARBA00022691"/>
    </source>
</evidence>
<comment type="caution">
    <text evidence="8">The sequence shown here is derived from an EMBL/GenBank/DDBJ whole genome shotgun (WGS) entry which is preliminary data.</text>
</comment>
<feature type="domain" description="Radical SAM core" evidence="7">
    <location>
        <begin position="27"/>
        <end position="254"/>
    </location>
</feature>
<keyword evidence="5" id="KW-0408">Iron</keyword>
<dbReference type="RefSeq" id="WP_015908836.1">
    <property type="nucleotide sequence ID" value="NZ_FUZJ01000001.1"/>
</dbReference>
<evidence type="ECO:0000256" key="1">
    <source>
        <dbReference type="ARBA" id="ARBA00001966"/>
    </source>
</evidence>
<proteinExistence type="predicted"/>
<protein>
    <submittedName>
        <fullName evidence="8">Pyruvate formate lyase activating enzyme</fullName>
    </submittedName>
</protein>
<sequence>MDNVRIPVLPYRGEIFEEVRYANFLEKTGYTTTPLPMKILSFGGCNYSCTYCKRNGHSKEGKYIKGSVWVEFSEIARKVNKHLRQGYTIRLSGGDPCCFKGVTKVIARYVKKKGGRVSIAHNGSDPEFVQQLIDYTDFWAIDLKSIRPDRFRRITGTGNKSNEYLNNTLMSISLVSWYDIPVEVRTIIFDDTEESELIEIAKFLKSCANLNLYWTLRLYKGQAAGKFKPPELTKVTDMARRIKEAYPVLKIGIRKNWNGESGLLTI</sequence>
<dbReference type="Proteomes" id="UP000196803">
    <property type="component" value="Unassembled WGS sequence"/>
</dbReference>
<dbReference type="SFLD" id="SFLDG01067">
    <property type="entry name" value="SPASM/twitch_domain_containing"/>
    <property type="match status" value="1"/>
</dbReference>
<evidence type="ECO:0000256" key="5">
    <source>
        <dbReference type="ARBA" id="ARBA00023004"/>
    </source>
</evidence>
<keyword evidence="4" id="KW-0479">Metal-binding</keyword>
<dbReference type="InterPro" id="IPR007197">
    <property type="entry name" value="rSAM"/>
</dbReference>
<evidence type="ECO:0000256" key="4">
    <source>
        <dbReference type="ARBA" id="ARBA00022723"/>
    </source>
</evidence>
<accession>A0ABY1S5U9</accession>
<dbReference type="GeneID" id="31773872"/>
<dbReference type="InterPro" id="IPR034457">
    <property type="entry name" value="Organic_radical-activating"/>
</dbReference>
<dbReference type="EMBL" id="FXXC01000001">
    <property type="protein sequence ID" value="SMR91549.1"/>
    <property type="molecule type" value="Genomic_DNA"/>
</dbReference>
<dbReference type="PROSITE" id="PS51918">
    <property type="entry name" value="RADICAL_SAM"/>
    <property type="match status" value="1"/>
</dbReference>
<comment type="cofactor">
    <cofactor evidence="1">
        <name>[4Fe-4S] cluster</name>
        <dbReference type="ChEBI" id="CHEBI:49883"/>
    </cofactor>
</comment>
<keyword evidence="2" id="KW-0004">4Fe-4S</keyword>
<name>A0ABY1S5U9_CALBS</name>
<organism evidence="8 9">
    <name type="scientific">Caldicellulosiruptor bescii</name>
    <name type="common">Anaerocellum thermophilum</name>
    <dbReference type="NCBI Taxonomy" id="31899"/>
    <lineage>
        <taxon>Bacteria</taxon>
        <taxon>Bacillati</taxon>
        <taxon>Bacillota</taxon>
        <taxon>Bacillota incertae sedis</taxon>
        <taxon>Caldicellulosiruptorales</taxon>
        <taxon>Caldicellulosiruptoraceae</taxon>
        <taxon>Caldicellulosiruptor</taxon>
    </lineage>
</organism>
<dbReference type="SFLD" id="SFLDS00029">
    <property type="entry name" value="Radical_SAM"/>
    <property type="match status" value="1"/>
</dbReference>
<keyword evidence="6" id="KW-0411">Iron-sulfur</keyword>
<keyword evidence="9" id="KW-1185">Reference proteome</keyword>
<evidence type="ECO:0000256" key="6">
    <source>
        <dbReference type="ARBA" id="ARBA00023014"/>
    </source>
</evidence>
<dbReference type="InterPro" id="IPR013785">
    <property type="entry name" value="Aldolase_TIM"/>
</dbReference>
<dbReference type="SUPFAM" id="SSF102114">
    <property type="entry name" value="Radical SAM enzymes"/>
    <property type="match status" value="1"/>
</dbReference>
<evidence type="ECO:0000313" key="8">
    <source>
        <dbReference type="EMBL" id="SMR91549.1"/>
    </source>
</evidence>
<keyword evidence="8" id="KW-0456">Lyase</keyword>
<evidence type="ECO:0000313" key="9">
    <source>
        <dbReference type="Proteomes" id="UP000196803"/>
    </source>
</evidence>
<dbReference type="PANTHER" id="PTHR30352">
    <property type="entry name" value="PYRUVATE FORMATE-LYASE-ACTIVATING ENZYME"/>
    <property type="match status" value="1"/>
</dbReference>